<keyword evidence="5" id="KW-0560">Oxidoreductase</keyword>
<comment type="cofactor">
    <cofactor evidence="1">
        <name>FAD</name>
        <dbReference type="ChEBI" id="CHEBI:57692"/>
    </cofactor>
</comment>
<evidence type="ECO:0000256" key="1">
    <source>
        <dbReference type="ARBA" id="ARBA00001974"/>
    </source>
</evidence>
<dbReference type="PANTHER" id="PTHR43004">
    <property type="entry name" value="TRK SYSTEM POTASSIUM UPTAKE PROTEIN"/>
    <property type="match status" value="1"/>
</dbReference>
<keyword evidence="6" id="KW-1185">Reference proteome</keyword>
<dbReference type="PANTHER" id="PTHR43004:SF19">
    <property type="entry name" value="BINDING MONOOXYGENASE, PUTATIVE (JCVI)-RELATED"/>
    <property type="match status" value="1"/>
</dbReference>
<reference evidence="5 6" key="3">
    <citation type="journal article" date="2011" name="Nat. Chem. Biol.">
        <title>Reveromycin A biosynthesis uses RevG and RevJ for stereospecific spiroacetal formation.</title>
        <authorList>
            <person name="Takahashi S."/>
            <person name="Toyoda A."/>
            <person name="Sekiyama Y."/>
            <person name="Takagi H."/>
            <person name="Nogawa T."/>
            <person name="Uramoto M."/>
            <person name="Suzuki R."/>
            <person name="Koshino H."/>
            <person name="Kumano T."/>
            <person name="Panthee S."/>
            <person name="Dairi T."/>
            <person name="Ishikawa J."/>
            <person name="Ikeda H."/>
            <person name="Sakaki Y."/>
            <person name="Osada H."/>
        </authorList>
    </citation>
    <scope>NUCLEOTIDE SEQUENCE [LARGE SCALE GENOMIC DNA]</scope>
    <source>
        <strain evidence="5 6">SN-593</strain>
    </source>
</reference>
<reference evidence="5 6" key="4">
    <citation type="journal article" date="2020" name="Sci. Rep.">
        <title>beta-carboline chemical signals induce reveromycin production through a LuxR family regulator in Streptomyces sp. SN-593.</title>
        <authorList>
            <person name="Panthee S."/>
            <person name="Kito N."/>
            <person name="Hayashi T."/>
            <person name="Shimizu T."/>
            <person name="Ishikawa J."/>
            <person name="Hamamoto H."/>
            <person name="Osada H."/>
            <person name="Takahashi S."/>
        </authorList>
    </citation>
    <scope>NUCLEOTIDE SEQUENCE [LARGE SCALE GENOMIC DNA]</scope>
    <source>
        <strain evidence="5 6">SN-593</strain>
    </source>
</reference>
<gene>
    <name evidence="5" type="ORF">RVR_5643</name>
</gene>
<dbReference type="GO" id="GO:0016709">
    <property type="term" value="F:oxidoreductase activity, acting on paired donors, with incorporation or reduction of molecular oxygen, NAD(P)H as one donor, and incorporation of one atom of oxygen"/>
    <property type="evidence" value="ECO:0007669"/>
    <property type="project" value="UniProtKB-ARBA"/>
</dbReference>
<reference evidence="5 6" key="2">
    <citation type="journal article" date="2011" name="J. Antibiot.">
        <title>Furaquinocins I and J: novel polyketide isoprenoid hybrid compounds from Streptomyces reveromyceticus SN-593.</title>
        <authorList>
            <person name="Panthee S."/>
            <person name="Takahashi S."/>
            <person name="Takagi H."/>
            <person name="Nogawa T."/>
            <person name="Oowada E."/>
            <person name="Uramoto M."/>
            <person name="Osada H."/>
        </authorList>
    </citation>
    <scope>NUCLEOTIDE SEQUENCE [LARGE SCALE GENOMIC DNA]</scope>
    <source>
        <strain evidence="5 6">SN-593</strain>
    </source>
</reference>
<accession>A0A7U3UUM7</accession>
<dbReference type="RefSeq" id="WP_237404868.1">
    <property type="nucleotide sequence ID" value="NZ_AP018365.1"/>
</dbReference>
<dbReference type="InterPro" id="IPR050641">
    <property type="entry name" value="RIFMO-like"/>
</dbReference>
<sequence length="534" mass="55991">MTTVTADVIIVGGGPNGLMLACELALSGIRPTVLERLPRPGTEPKANGLLGQVVRLADHRGLHEPLSGSPEPPRPNSAYFMFAAMALDLGLLDASPVYGLAVPQQRVVQVLEERAHALGVDLRRDHRVTSVAQDGEAVTLDVTGPGGDRRLRARYVVGADGAHSVVRKLSGIGFPGVSYDHRTNRTAHVTLPAGRVDPADGSLTVPGHPPIRPFLPHRTEHGGFSYAPFPGQPPLVSTTEWDQPAADGPMTLAEMETSVRRVLGADLPLAPPDGPGPHVLRRVDGGNTRVADRFRDRRVFLVGDAAHVYTSGGGPGLNLGLQDAANLGWKLAAALRGAAPAGLLDSYDAERRQAARRMVLNAEAQSALTAPGSDTTALRELFTELLTRKQVVQHLADLTAGTDVRYAMGLSDPHPAVGYFAPELTLLTATGPTRLADLARTGRPLLIDLTADHVLAAALGDAPAGVDLVTAEEAVPSGDVTGLLVRPDGYTAWACSSPAPSADDLAALRASLDRWFTAPAPGRMDLAGRTADAG</sequence>
<dbReference type="Proteomes" id="UP000595703">
    <property type="component" value="Chromosome"/>
</dbReference>
<keyword evidence="5" id="KW-0503">Monooxygenase</keyword>
<evidence type="ECO:0000313" key="6">
    <source>
        <dbReference type="Proteomes" id="UP000595703"/>
    </source>
</evidence>
<evidence type="ECO:0000313" key="5">
    <source>
        <dbReference type="EMBL" id="BBA99142.1"/>
    </source>
</evidence>
<reference evidence="5 6" key="1">
    <citation type="journal article" date="2010" name="J. Bacteriol.">
        <title>Biochemical characterization of a novel indole prenyltransferase from Streptomyces sp. SN-593.</title>
        <authorList>
            <person name="Takahashi S."/>
            <person name="Takagi H."/>
            <person name="Toyoda A."/>
            <person name="Uramoto M."/>
            <person name="Nogawa T."/>
            <person name="Ueki M."/>
            <person name="Sakaki Y."/>
            <person name="Osada H."/>
        </authorList>
    </citation>
    <scope>NUCLEOTIDE SEQUENCE [LARGE SCALE GENOMIC DNA]</scope>
    <source>
        <strain evidence="5 6">SN-593</strain>
    </source>
</reference>
<dbReference type="Gene3D" id="3.50.50.60">
    <property type="entry name" value="FAD/NAD(P)-binding domain"/>
    <property type="match status" value="2"/>
</dbReference>
<evidence type="ECO:0000256" key="2">
    <source>
        <dbReference type="ARBA" id="ARBA00022630"/>
    </source>
</evidence>
<dbReference type="AlphaFoldDB" id="A0A7U3UUM7"/>
<dbReference type="Pfam" id="PF01494">
    <property type="entry name" value="FAD_binding_3"/>
    <property type="match status" value="1"/>
</dbReference>
<dbReference type="Gene3D" id="3.40.30.120">
    <property type="match status" value="1"/>
</dbReference>
<protein>
    <submittedName>
        <fullName evidence="5">Putative monooxygenase</fullName>
    </submittedName>
</protein>
<organism evidence="5 6">
    <name type="scientific">Actinacidiphila reveromycinica</name>
    <dbReference type="NCBI Taxonomy" id="659352"/>
    <lineage>
        <taxon>Bacteria</taxon>
        <taxon>Bacillati</taxon>
        <taxon>Actinomycetota</taxon>
        <taxon>Actinomycetes</taxon>
        <taxon>Kitasatosporales</taxon>
        <taxon>Streptomycetaceae</taxon>
        <taxon>Actinacidiphila</taxon>
    </lineage>
</organism>
<dbReference type="GO" id="GO:0071949">
    <property type="term" value="F:FAD binding"/>
    <property type="evidence" value="ECO:0007669"/>
    <property type="project" value="InterPro"/>
</dbReference>
<evidence type="ECO:0000259" key="4">
    <source>
        <dbReference type="Pfam" id="PF01494"/>
    </source>
</evidence>
<dbReference type="KEGG" id="arev:RVR_5643"/>
<dbReference type="InterPro" id="IPR036188">
    <property type="entry name" value="FAD/NAD-bd_sf"/>
</dbReference>
<evidence type="ECO:0000256" key="3">
    <source>
        <dbReference type="ARBA" id="ARBA00022827"/>
    </source>
</evidence>
<dbReference type="Pfam" id="PF21274">
    <property type="entry name" value="Rng_hyd_C"/>
    <property type="match status" value="1"/>
</dbReference>
<keyword evidence="3" id="KW-0274">FAD</keyword>
<name>A0A7U3UUM7_9ACTN</name>
<feature type="domain" description="FAD-binding" evidence="4">
    <location>
        <begin position="6"/>
        <end position="361"/>
    </location>
</feature>
<dbReference type="EMBL" id="AP018365">
    <property type="protein sequence ID" value="BBA99142.1"/>
    <property type="molecule type" value="Genomic_DNA"/>
</dbReference>
<dbReference type="SUPFAM" id="SSF51905">
    <property type="entry name" value="FAD/NAD(P)-binding domain"/>
    <property type="match status" value="1"/>
</dbReference>
<keyword evidence="2" id="KW-0285">Flavoprotein</keyword>
<dbReference type="InterPro" id="IPR002938">
    <property type="entry name" value="FAD-bd"/>
</dbReference>
<proteinExistence type="predicted"/>
<dbReference type="PRINTS" id="PR00420">
    <property type="entry name" value="RNGMNOXGNASE"/>
</dbReference>